<protein>
    <submittedName>
        <fullName evidence="11">Transcriptional regulator SUPERMAN</fullName>
    </submittedName>
</protein>
<keyword evidence="3 8" id="KW-0863">Zinc-finger</keyword>
<organism evidence="11 12">
    <name type="scientific">Cocos nucifera</name>
    <name type="common">Coconut palm</name>
    <dbReference type="NCBI Taxonomy" id="13894"/>
    <lineage>
        <taxon>Eukaryota</taxon>
        <taxon>Viridiplantae</taxon>
        <taxon>Streptophyta</taxon>
        <taxon>Embryophyta</taxon>
        <taxon>Tracheophyta</taxon>
        <taxon>Spermatophyta</taxon>
        <taxon>Magnoliopsida</taxon>
        <taxon>Liliopsida</taxon>
        <taxon>Arecaceae</taxon>
        <taxon>Arecoideae</taxon>
        <taxon>Cocoseae</taxon>
        <taxon>Attaleinae</taxon>
        <taxon>Cocos</taxon>
    </lineage>
</organism>
<comment type="caution">
    <text evidence="11">The sequence shown here is derived from an EMBL/GenBank/DDBJ whole genome shotgun (WGS) entry which is preliminary data.</text>
</comment>
<dbReference type="Gene3D" id="3.30.160.60">
    <property type="entry name" value="Classic Zinc Finger"/>
    <property type="match status" value="1"/>
</dbReference>
<keyword evidence="5" id="KW-0805">Transcription regulation</keyword>
<evidence type="ECO:0000256" key="7">
    <source>
        <dbReference type="ARBA" id="ARBA00023242"/>
    </source>
</evidence>
<evidence type="ECO:0000256" key="1">
    <source>
        <dbReference type="ARBA" id="ARBA00004123"/>
    </source>
</evidence>
<reference evidence="11" key="1">
    <citation type="journal article" date="2017" name="Gigascience">
        <title>The genome draft of coconut (Cocos nucifera).</title>
        <authorList>
            <person name="Xiao Y."/>
            <person name="Xu P."/>
            <person name="Fan H."/>
            <person name="Baudouin L."/>
            <person name="Xia W."/>
            <person name="Bocs S."/>
            <person name="Xu J."/>
            <person name="Li Q."/>
            <person name="Guo A."/>
            <person name="Zhou L."/>
            <person name="Li J."/>
            <person name="Wu Y."/>
            <person name="Ma Z."/>
            <person name="Armero A."/>
            <person name="Issali A.E."/>
            <person name="Liu N."/>
            <person name="Peng M."/>
            <person name="Yang Y."/>
        </authorList>
    </citation>
    <scope>NUCLEOTIDE SEQUENCE</scope>
    <source>
        <tissue evidence="11">Spear leaf of Hainan Tall coconut</tissue>
    </source>
</reference>
<feature type="domain" description="C2H2-type" evidence="10">
    <location>
        <begin position="29"/>
        <end position="56"/>
    </location>
</feature>
<evidence type="ECO:0000256" key="2">
    <source>
        <dbReference type="ARBA" id="ARBA00022723"/>
    </source>
</evidence>
<dbReference type="OrthoDB" id="780709at2759"/>
<evidence type="ECO:0000256" key="8">
    <source>
        <dbReference type="PROSITE-ProRule" id="PRU00042"/>
    </source>
</evidence>
<feature type="region of interest" description="Disordered" evidence="9">
    <location>
        <begin position="43"/>
        <end position="100"/>
    </location>
</feature>
<dbReference type="PROSITE" id="PS50157">
    <property type="entry name" value="ZINC_FINGER_C2H2_2"/>
    <property type="match status" value="1"/>
</dbReference>
<keyword evidence="2" id="KW-0479">Metal-binding</keyword>
<dbReference type="PANTHER" id="PTHR45801">
    <property type="entry name" value="OS07G0101800 PROTEIN"/>
    <property type="match status" value="1"/>
</dbReference>
<feature type="region of interest" description="Disordered" evidence="9">
    <location>
        <begin position="133"/>
        <end position="189"/>
    </location>
</feature>
<feature type="compositionally biased region" description="Polar residues" evidence="9">
    <location>
        <begin position="60"/>
        <end position="93"/>
    </location>
</feature>
<dbReference type="InterPro" id="IPR013087">
    <property type="entry name" value="Znf_C2H2_type"/>
</dbReference>
<evidence type="ECO:0000313" key="11">
    <source>
        <dbReference type="EMBL" id="KAG1365840.1"/>
    </source>
</evidence>
<dbReference type="Proteomes" id="UP000797356">
    <property type="component" value="Chromosome 12"/>
</dbReference>
<evidence type="ECO:0000256" key="3">
    <source>
        <dbReference type="ARBA" id="ARBA00022771"/>
    </source>
</evidence>
<sequence length="189" mass="20725">MEADHPSSDEPETAVPGESGGSSTRTRSYDCTFCKRGFSNAQALGGHMNIHRKDRAKLKQPSNLSQQFPFDVSNNFAPSYSPNPKNYASQPMHGSQDRGRMSTWAWMAPSEQDIPGKRILDEGGPRQLSLFAERPLREDDPASAVSGERPEDQVERSGFGAVATELDLELRLGPEPTDDVSTAGLKEFL</sequence>
<keyword evidence="12" id="KW-1185">Reference proteome</keyword>
<comment type="subcellular location">
    <subcellularLocation>
        <location evidence="1">Nucleus</location>
    </subcellularLocation>
</comment>
<dbReference type="GO" id="GO:0005634">
    <property type="term" value="C:nucleus"/>
    <property type="evidence" value="ECO:0007669"/>
    <property type="project" value="UniProtKB-SubCell"/>
</dbReference>
<name>A0A8K0NAY6_COCNU</name>
<evidence type="ECO:0000259" key="10">
    <source>
        <dbReference type="PROSITE" id="PS50157"/>
    </source>
</evidence>
<accession>A0A8K0NAY6</accession>
<evidence type="ECO:0000256" key="4">
    <source>
        <dbReference type="ARBA" id="ARBA00022833"/>
    </source>
</evidence>
<reference evidence="11" key="2">
    <citation type="submission" date="2019-07" db="EMBL/GenBank/DDBJ databases">
        <authorList>
            <person name="Yang Y."/>
            <person name="Bocs S."/>
            <person name="Baudouin L."/>
        </authorList>
    </citation>
    <scope>NUCLEOTIDE SEQUENCE</scope>
    <source>
        <tissue evidence="11">Spear leaf of Hainan Tall coconut</tissue>
    </source>
</reference>
<feature type="compositionally biased region" description="Basic residues" evidence="9">
    <location>
        <begin position="49"/>
        <end position="58"/>
    </location>
</feature>
<keyword evidence="4" id="KW-0862">Zinc</keyword>
<dbReference type="SUPFAM" id="SSF57667">
    <property type="entry name" value="beta-beta-alpha zinc fingers"/>
    <property type="match status" value="1"/>
</dbReference>
<dbReference type="PROSITE" id="PS00028">
    <property type="entry name" value="ZINC_FINGER_C2H2_1"/>
    <property type="match status" value="1"/>
</dbReference>
<dbReference type="GO" id="GO:0008270">
    <property type="term" value="F:zinc ion binding"/>
    <property type="evidence" value="ECO:0007669"/>
    <property type="project" value="UniProtKB-KW"/>
</dbReference>
<gene>
    <name evidence="11" type="ORF">COCNU_12G008400</name>
</gene>
<evidence type="ECO:0000313" key="12">
    <source>
        <dbReference type="Proteomes" id="UP000797356"/>
    </source>
</evidence>
<keyword evidence="6" id="KW-0804">Transcription</keyword>
<evidence type="ECO:0000256" key="9">
    <source>
        <dbReference type="SAM" id="MobiDB-lite"/>
    </source>
</evidence>
<dbReference type="AlphaFoldDB" id="A0A8K0NAY6"/>
<dbReference type="InterPro" id="IPR052426">
    <property type="entry name" value="Plant_dev_regulator"/>
</dbReference>
<dbReference type="PANTHER" id="PTHR45801:SF111">
    <property type="entry name" value="C2H2 AND C2HC ZINC FINGERS SUPERFAMILY PROTEIN"/>
    <property type="match status" value="1"/>
</dbReference>
<keyword evidence="7" id="KW-0539">Nucleus</keyword>
<feature type="region of interest" description="Disordered" evidence="9">
    <location>
        <begin position="1"/>
        <end position="26"/>
    </location>
</feature>
<dbReference type="InterPro" id="IPR036236">
    <property type="entry name" value="Znf_C2H2_sf"/>
</dbReference>
<evidence type="ECO:0000256" key="5">
    <source>
        <dbReference type="ARBA" id="ARBA00023015"/>
    </source>
</evidence>
<dbReference type="EMBL" id="CM017883">
    <property type="protein sequence ID" value="KAG1365840.1"/>
    <property type="molecule type" value="Genomic_DNA"/>
</dbReference>
<proteinExistence type="predicted"/>
<evidence type="ECO:0000256" key="6">
    <source>
        <dbReference type="ARBA" id="ARBA00023163"/>
    </source>
</evidence>